<accession>A0A2T2YE80</accession>
<keyword evidence="1" id="KW-0732">Signal</keyword>
<protein>
    <recommendedName>
        <fullName evidence="4">Gliding motility-associated C-terminal domain-containing protein</fullName>
    </recommendedName>
</protein>
<proteinExistence type="predicted"/>
<dbReference type="Proteomes" id="UP000240357">
    <property type="component" value="Unassembled WGS sequence"/>
</dbReference>
<dbReference type="NCBIfam" id="TIGR04131">
    <property type="entry name" value="Bac_Flav_CTERM"/>
    <property type="match status" value="1"/>
</dbReference>
<evidence type="ECO:0000256" key="1">
    <source>
        <dbReference type="SAM" id="SignalP"/>
    </source>
</evidence>
<dbReference type="InterPro" id="IPR026341">
    <property type="entry name" value="T9SS_type_B"/>
</dbReference>
<feature type="chain" id="PRO_5015530378" description="Gliding motility-associated C-terminal domain-containing protein" evidence="1">
    <location>
        <begin position="21"/>
        <end position="727"/>
    </location>
</feature>
<reference evidence="2 3" key="1">
    <citation type="submission" date="2018-03" db="EMBL/GenBank/DDBJ databases">
        <title>Adhaeribacter sp. HMF7605 Genome sequencing and assembly.</title>
        <authorList>
            <person name="Kang H."/>
            <person name="Kang J."/>
            <person name="Cha I."/>
            <person name="Kim H."/>
            <person name="Joh K."/>
        </authorList>
    </citation>
    <scope>NUCLEOTIDE SEQUENCE [LARGE SCALE GENOMIC DNA]</scope>
    <source>
        <strain evidence="2 3">HMF7605</strain>
    </source>
</reference>
<dbReference type="EMBL" id="PYFT01000001">
    <property type="protein sequence ID" value="PSR53819.1"/>
    <property type="molecule type" value="Genomic_DNA"/>
</dbReference>
<sequence>MKFRLLLLFILVCFALSARATHIVGGEFELEHRSGSNYRLTLNMYFDNLNGNPEALDRDLVASIYDKQTDELVQQVYMPLTASTPVAYTSVACTNASLSTSKLVYTSTLQLSPSVYTSPLGYYVVWERCCRNNVISNIRSPESAGQTFYLEFPAVVKANKPFINSSPKLFPPLSDYACVNELFYYDFSGTDNDGDSLVYEMITPLNGYSSPGDPLPEFPSSGPYPTVRWTAGLGVDNQIPGNPSISIDPFTGRLVVRPNRLGLFVFGVRCNEYRDNVKIGETRRDFQLLVLNCPTNDKPQITAQMQGQKTFYKEGDTLRLTPDGNHCLDIFMTDPDTDEPLTISYRPVNFSLTGNILSTTQGIVNRGGARDSLKATVCFPGCLDSKGKTYLLDVMVKDDGCSLPKADTVRLTIIAEPVPNEPPAIRTTAPDTILTAKLGDVISFDAIGTDPDNEVVTVKLEPRNFNLAGQKISFPTTSGTGSVTVPFRWEIDCPAAGQSSYLLDFLATSVVCGQPVTKTTTVEVRLDNPNAPPQLSTLLEGKTITIPYGGSVNDSIFGLDPDVNPIVLSAAGEDFNLADYGMQFTPASGNGSARTAFSWTPDCRTLDRESFKVNFSVQEQACNPNPATIKSVVFLVQPPKSASFIPANIFTPNGDGRNDYFQMPNLPPDYCESIFASIIIFNRWGNKVYSSTNREFKWDGRNATDGVYYYLIKFSDKEFKGHVTLVH</sequence>
<feature type="signal peptide" evidence="1">
    <location>
        <begin position="1"/>
        <end position="20"/>
    </location>
</feature>
<evidence type="ECO:0008006" key="4">
    <source>
        <dbReference type="Google" id="ProtNLM"/>
    </source>
</evidence>
<evidence type="ECO:0000313" key="2">
    <source>
        <dbReference type="EMBL" id="PSR53819.1"/>
    </source>
</evidence>
<dbReference type="RefSeq" id="WP_106928831.1">
    <property type="nucleotide sequence ID" value="NZ_PYFT01000001.1"/>
</dbReference>
<name>A0A2T2YE80_9BACT</name>
<dbReference type="OrthoDB" id="1490014at2"/>
<organism evidence="2 3">
    <name type="scientific">Adhaeribacter arboris</name>
    <dbReference type="NCBI Taxonomy" id="2072846"/>
    <lineage>
        <taxon>Bacteria</taxon>
        <taxon>Pseudomonadati</taxon>
        <taxon>Bacteroidota</taxon>
        <taxon>Cytophagia</taxon>
        <taxon>Cytophagales</taxon>
        <taxon>Hymenobacteraceae</taxon>
        <taxon>Adhaeribacter</taxon>
    </lineage>
</organism>
<comment type="caution">
    <text evidence="2">The sequence shown here is derived from an EMBL/GenBank/DDBJ whole genome shotgun (WGS) entry which is preliminary data.</text>
</comment>
<evidence type="ECO:0000313" key="3">
    <source>
        <dbReference type="Proteomes" id="UP000240357"/>
    </source>
</evidence>
<dbReference type="AlphaFoldDB" id="A0A2T2YE80"/>
<gene>
    <name evidence="2" type="ORF">AHMF7605_09950</name>
</gene>
<keyword evidence="3" id="KW-1185">Reference proteome</keyword>
<dbReference type="Pfam" id="PF13585">
    <property type="entry name" value="CHU_C"/>
    <property type="match status" value="1"/>
</dbReference>